<evidence type="ECO:0000313" key="6">
    <source>
        <dbReference type="Proteomes" id="UP000272474"/>
    </source>
</evidence>
<dbReference type="Gene3D" id="3.40.50.2300">
    <property type="match status" value="2"/>
</dbReference>
<sequence>MQKRARPTVRDVAGLAGVSVATVSHVVNGRSGRCTPETRERVLAAIRRLGYVPDGAARGLRRGRTDQVCLIAGSIGVPANAVLAQQLHDGADAAGYGVITLLVDTEARARRAFDLLQQGIADGAIVSDPFRCLDRERLTTLAHSRLSMVVLDNLIEPSGFDVVRIPEREACAEALDHLFASGRRRVAFVGHAFDLVPGAEPTERLAAYLDALERHGVARDEQLTVVGADDRCQAYWTVTGLMQLREPPDALFCASDRAAVSAIWALRDGGFSVPHDVAVIGAGNLREGLVTRPALSTVGPPERDFADVVGLLLDRLSADGEREDRELVRPWSFIPRGSA</sequence>
<dbReference type="AlphaFoldDB" id="A0A3A9YV29"/>
<keyword evidence="6" id="KW-1185">Reference proteome</keyword>
<protein>
    <submittedName>
        <fullName evidence="5">LacI family transcriptional regulator</fullName>
    </submittedName>
</protein>
<dbReference type="InterPro" id="IPR028082">
    <property type="entry name" value="Peripla_BP_I"/>
</dbReference>
<name>A0A3A9YV29_9ACTN</name>
<evidence type="ECO:0000259" key="4">
    <source>
        <dbReference type="PROSITE" id="PS50932"/>
    </source>
</evidence>
<dbReference type="GO" id="GO:0003700">
    <property type="term" value="F:DNA-binding transcription factor activity"/>
    <property type="evidence" value="ECO:0007669"/>
    <property type="project" value="TreeGrafter"/>
</dbReference>
<dbReference type="PANTHER" id="PTHR30146">
    <property type="entry name" value="LACI-RELATED TRANSCRIPTIONAL REPRESSOR"/>
    <property type="match status" value="1"/>
</dbReference>
<dbReference type="InterPro" id="IPR010982">
    <property type="entry name" value="Lambda_DNA-bd_dom_sf"/>
</dbReference>
<dbReference type="InterPro" id="IPR046335">
    <property type="entry name" value="LacI/GalR-like_sensor"/>
</dbReference>
<gene>
    <name evidence="5" type="ORF">D7294_20610</name>
</gene>
<dbReference type="InterPro" id="IPR000843">
    <property type="entry name" value="HTH_LacI"/>
</dbReference>
<evidence type="ECO:0000313" key="5">
    <source>
        <dbReference type="EMBL" id="RKN39825.1"/>
    </source>
</evidence>
<dbReference type="PRINTS" id="PR00036">
    <property type="entry name" value="HTHLACI"/>
</dbReference>
<organism evidence="5 6">
    <name type="scientific">Streptomyces hoynatensis</name>
    <dbReference type="NCBI Taxonomy" id="1141874"/>
    <lineage>
        <taxon>Bacteria</taxon>
        <taxon>Bacillati</taxon>
        <taxon>Actinomycetota</taxon>
        <taxon>Actinomycetes</taxon>
        <taxon>Kitasatosporales</taxon>
        <taxon>Streptomycetaceae</taxon>
        <taxon>Streptomyces</taxon>
    </lineage>
</organism>
<feature type="domain" description="HTH lacI-type" evidence="4">
    <location>
        <begin position="7"/>
        <end position="62"/>
    </location>
</feature>
<evidence type="ECO:0000256" key="1">
    <source>
        <dbReference type="ARBA" id="ARBA00023015"/>
    </source>
</evidence>
<dbReference type="EMBL" id="RBAL01000012">
    <property type="protein sequence ID" value="RKN39825.1"/>
    <property type="molecule type" value="Genomic_DNA"/>
</dbReference>
<dbReference type="GO" id="GO:0000976">
    <property type="term" value="F:transcription cis-regulatory region binding"/>
    <property type="evidence" value="ECO:0007669"/>
    <property type="project" value="TreeGrafter"/>
</dbReference>
<accession>A0A3A9YV29</accession>
<dbReference type="PROSITE" id="PS50932">
    <property type="entry name" value="HTH_LACI_2"/>
    <property type="match status" value="1"/>
</dbReference>
<dbReference type="OrthoDB" id="4013327at2"/>
<dbReference type="RefSeq" id="WP_120681920.1">
    <property type="nucleotide sequence ID" value="NZ_RBAL01000012.1"/>
</dbReference>
<evidence type="ECO:0000256" key="3">
    <source>
        <dbReference type="ARBA" id="ARBA00023163"/>
    </source>
</evidence>
<dbReference type="PROSITE" id="PS00356">
    <property type="entry name" value="HTH_LACI_1"/>
    <property type="match status" value="1"/>
</dbReference>
<dbReference type="CDD" id="cd01392">
    <property type="entry name" value="HTH_LacI"/>
    <property type="match status" value="1"/>
</dbReference>
<keyword evidence="1" id="KW-0805">Transcription regulation</keyword>
<dbReference type="CDD" id="cd06267">
    <property type="entry name" value="PBP1_LacI_sugar_binding-like"/>
    <property type="match status" value="1"/>
</dbReference>
<keyword evidence="3" id="KW-0804">Transcription</keyword>
<evidence type="ECO:0000256" key="2">
    <source>
        <dbReference type="ARBA" id="ARBA00023125"/>
    </source>
</evidence>
<dbReference type="Pfam" id="PF00356">
    <property type="entry name" value="LacI"/>
    <property type="match status" value="1"/>
</dbReference>
<dbReference type="SUPFAM" id="SSF53822">
    <property type="entry name" value="Periplasmic binding protein-like I"/>
    <property type="match status" value="1"/>
</dbReference>
<proteinExistence type="predicted"/>
<dbReference type="SUPFAM" id="SSF47413">
    <property type="entry name" value="lambda repressor-like DNA-binding domains"/>
    <property type="match status" value="1"/>
</dbReference>
<dbReference type="SMART" id="SM00354">
    <property type="entry name" value="HTH_LACI"/>
    <property type="match status" value="1"/>
</dbReference>
<dbReference type="Proteomes" id="UP000272474">
    <property type="component" value="Unassembled WGS sequence"/>
</dbReference>
<reference evidence="5 6" key="1">
    <citation type="journal article" date="2014" name="Int. J. Syst. Evol. Microbiol.">
        <title>Streptomyces hoynatensis sp. nov., isolated from deep marine sediment.</title>
        <authorList>
            <person name="Veyisoglu A."/>
            <person name="Sahin N."/>
        </authorList>
    </citation>
    <scope>NUCLEOTIDE SEQUENCE [LARGE SCALE GENOMIC DNA]</scope>
    <source>
        <strain evidence="5 6">KCTC 29097</strain>
    </source>
</reference>
<dbReference type="Gene3D" id="1.10.260.40">
    <property type="entry name" value="lambda repressor-like DNA-binding domains"/>
    <property type="match status" value="1"/>
</dbReference>
<dbReference type="Pfam" id="PF13377">
    <property type="entry name" value="Peripla_BP_3"/>
    <property type="match status" value="1"/>
</dbReference>
<keyword evidence="2" id="KW-0238">DNA-binding</keyword>
<comment type="caution">
    <text evidence="5">The sequence shown here is derived from an EMBL/GenBank/DDBJ whole genome shotgun (WGS) entry which is preliminary data.</text>
</comment>
<dbReference type="PANTHER" id="PTHR30146:SF109">
    <property type="entry name" value="HTH-TYPE TRANSCRIPTIONAL REGULATOR GALS"/>
    <property type="match status" value="1"/>
</dbReference>